<evidence type="ECO:0000313" key="2">
    <source>
        <dbReference type="Proteomes" id="UP000201080"/>
    </source>
</evidence>
<keyword evidence="2" id="KW-1185">Reference proteome</keyword>
<accession>W8EG59</accession>
<dbReference type="KEGG" id="vg:18506006"/>
<gene>
    <name evidence="1" type="ORF">32HC_43</name>
</gene>
<dbReference type="Proteomes" id="UP000201080">
    <property type="component" value="Segment"/>
</dbReference>
<name>W8EG59_9CAUD</name>
<dbReference type="RefSeq" id="YP_009009514.1">
    <property type="nucleotide sequence ID" value="NC_023602.1"/>
</dbReference>
<reference evidence="1 2" key="1">
    <citation type="journal article" date="2014" name="Genome Announc.">
        <title>Complete genome sequences of nine mycobacteriophages.</title>
        <authorList>
            <person name="Franceschelli J.J."/>
            <person name="Suarez C.A."/>
            <person name="Teran L."/>
            <person name="Raya R.R."/>
            <person name="Morbidoni H.R."/>
        </authorList>
    </citation>
    <scope>NUCLEOTIDE SEQUENCE [LARGE SCALE GENOMIC DNA]</scope>
</reference>
<dbReference type="EMBL" id="KJ028219">
    <property type="protein sequence ID" value="AHJ86321.1"/>
    <property type="molecule type" value="Genomic_DNA"/>
</dbReference>
<organism evidence="1 2">
    <name type="scientific">Mycobacterium phage 32HC</name>
    <dbReference type="NCBI Taxonomy" id="1445729"/>
    <lineage>
        <taxon>Viruses</taxon>
        <taxon>Duplodnaviria</taxon>
        <taxon>Heunggongvirae</taxon>
        <taxon>Uroviricota</taxon>
        <taxon>Caudoviricetes</taxon>
        <taxon>Trigintaduovirus</taxon>
        <taxon>Trigintaduovirus 32HC</taxon>
    </lineage>
</organism>
<dbReference type="OrthoDB" id="41705at10239"/>
<evidence type="ECO:0000313" key="1">
    <source>
        <dbReference type="EMBL" id="AHJ86321.1"/>
    </source>
</evidence>
<proteinExistence type="predicted"/>
<protein>
    <submittedName>
        <fullName evidence="1">Uncharacterized protein</fullName>
    </submittedName>
</protein>
<sequence>MKPPKSPCPHRTSVTVPSPAGGLVDVCARCGRPLGAVLAGGPVTVPDTIEELL</sequence>